<dbReference type="CDD" id="cd10527">
    <property type="entry name" value="SET_LSMT"/>
    <property type="match status" value="1"/>
</dbReference>
<dbReference type="SUPFAM" id="SSF82199">
    <property type="entry name" value="SET domain"/>
    <property type="match status" value="1"/>
</dbReference>
<gene>
    <name evidence="2" type="ORF">BQ4739_LOCUS414</name>
</gene>
<evidence type="ECO:0000313" key="3">
    <source>
        <dbReference type="Proteomes" id="UP000256970"/>
    </source>
</evidence>
<reference evidence="2 3" key="1">
    <citation type="submission" date="2016-10" db="EMBL/GenBank/DDBJ databases">
        <authorList>
            <person name="Cai Z."/>
        </authorList>
    </citation>
    <scope>NUCLEOTIDE SEQUENCE [LARGE SCALE GENOMIC DNA]</scope>
</reference>
<organism evidence="2 3">
    <name type="scientific">Tetradesmus obliquus</name>
    <name type="common">Green alga</name>
    <name type="synonym">Acutodesmus obliquus</name>
    <dbReference type="NCBI Taxonomy" id="3088"/>
    <lineage>
        <taxon>Eukaryota</taxon>
        <taxon>Viridiplantae</taxon>
        <taxon>Chlorophyta</taxon>
        <taxon>core chlorophytes</taxon>
        <taxon>Chlorophyceae</taxon>
        <taxon>CS clade</taxon>
        <taxon>Sphaeropleales</taxon>
        <taxon>Scenedesmaceae</taxon>
        <taxon>Tetradesmus</taxon>
    </lineage>
</organism>
<protein>
    <recommendedName>
        <fullName evidence="4">SET domain-containing protein</fullName>
    </recommendedName>
</protein>
<name>A0A383V2K7_TETOB</name>
<sequence>MAANGADWAAAEVLPSKDTDAGLGLTATSSLRHNMSHPWLGRRVGSLLLRGPAHQTVTVATVPLNLALTAESARQDPQLGSSYAELMELGLLDDRSVVIVMLLVEKMRSQGSRYAPYIQLLPESFSTPLWFDEQQLLELAGTTLAAATAARQASLARTWQRLQPAVSSMLQQVGVFDVPTLEDFKWATSIFWSRGLGLPVPVMQQQQQQQQQDVAPGSSSSVRIETLEGLVPGLDFANHSQQPRCWWEVVEQQQQQLRQQQQQQQQADADAGAGEGSAEPAAAAAAAAVGEGGPSYAVQLVTNRACCPKAGEELTISYGDKGNEELLLLYGFALPANPHEQLMLLCPLPPPEEWDELFTARMQLLQARGLTPQLFLSASHLANHQQAAAAARSSSSSARRRGSIIPAAAREVIEVFVMQKQELLVELQAAEALQQGSPASTLSSSSSSSSSGQSNSQNDVESIVNDEIQARIEALGLSMAVLTTFVRLLELKLIQMEGEEGTGPLEDDLRLLQEADSAQQAHKAHAAAAAEMPSWLRHCLLYRSGQKQLVRQYLTAGRRELQDTLAELQALMEVTGEYQE</sequence>
<feature type="region of interest" description="Disordered" evidence="1">
    <location>
        <begin position="258"/>
        <end position="279"/>
    </location>
</feature>
<evidence type="ECO:0000256" key="1">
    <source>
        <dbReference type="SAM" id="MobiDB-lite"/>
    </source>
</evidence>
<evidence type="ECO:0000313" key="2">
    <source>
        <dbReference type="EMBL" id="SZX59807.1"/>
    </source>
</evidence>
<accession>A0A383V2K7</accession>
<keyword evidence="3" id="KW-1185">Reference proteome</keyword>
<dbReference type="STRING" id="3088.A0A383V2K7"/>
<proteinExistence type="predicted"/>
<dbReference type="PANTHER" id="PTHR13271">
    <property type="entry name" value="UNCHARACTERIZED PUTATIVE METHYLTRANSFERASE"/>
    <property type="match status" value="1"/>
</dbReference>
<feature type="region of interest" description="Disordered" evidence="1">
    <location>
        <begin position="438"/>
        <end position="460"/>
    </location>
</feature>
<dbReference type="PANTHER" id="PTHR13271:SF154">
    <property type="entry name" value="GRIP DOMAIN-CONTAINING PROTEIN"/>
    <property type="match status" value="1"/>
</dbReference>
<dbReference type="EMBL" id="FNXT01000027">
    <property type="protein sequence ID" value="SZX59807.1"/>
    <property type="molecule type" value="Genomic_DNA"/>
</dbReference>
<dbReference type="GO" id="GO:0016279">
    <property type="term" value="F:protein-lysine N-methyltransferase activity"/>
    <property type="evidence" value="ECO:0007669"/>
    <property type="project" value="TreeGrafter"/>
</dbReference>
<dbReference type="InterPro" id="IPR050600">
    <property type="entry name" value="SETD3_SETD6_MTase"/>
</dbReference>
<dbReference type="InterPro" id="IPR046341">
    <property type="entry name" value="SET_dom_sf"/>
</dbReference>
<evidence type="ECO:0008006" key="4">
    <source>
        <dbReference type="Google" id="ProtNLM"/>
    </source>
</evidence>
<feature type="compositionally biased region" description="Low complexity" evidence="1">
    <location>
        <begin position="438"/>
        <end position="456"/>
    </location>
</feature>
<dbReference type="AlphaFoldDB" id="A0A383V2K7"/>
<dbReference type="Proteomes" id="UP000256970">
    <property type="component" value="Unassembled WGS sequence"/>
</dbReference>
<dbReference type="Gene3D" id="3.90.1410.10">
    <property type="entry name" value="set domain protein methyltransferase, domain 1"/>
    <property type="match status" value="1"/>
</dbReference>